<keyword evidence="1" id="KW-0472">Membrane</keyword>
<gene>
    <name evidence="3" type="ORF">M0L44_12245</name>
</gene>
<organism evidence="3 4">
    <name type="scientific">Ideonella oryzae</name>
    <dbReference type="NCBI Taxonomy" id="2937441"/>
    <lineage>
        <taxon>Bacteria</taxon>
        <taxon>Pseudomonadati</taxon>
        <taxon>Pseudomonadota</taxon>
        <taxon>Betaproteobacteria</taxon>
        <taxon>Burkholderiales</taxon>
        <taxon>Sphaerotilaceae</taxon>
        <taxon>Ideonella</taxon>
    </lineage>
</organism>
<sequence length="420" mass="45772">MSESAARAPSIHPVRRRVVLYLGGFDPQGPARYHAMAMAAAAARPDGTVTVGPRRKGDRPHESHWTLHWPDGLGGQGQTQCHFLRWDDLVRAQWPRGRWRLAALTLGTTARMVANGSLWRILQTSWPAFMALALPALSLVALGLLGVAWGTGLVALARWWPGPWTLGGVALGALGGLAALVKAFGWLQSRVQMDWLMRSARYILRQARGHTPELERRIDQHAASLAALASQADAIDEVMVVGHSSGCMLAVSVVARALPQWQGRSAHTRPTLSLLTLGQCIPVLSYQPEARRFREELACLRASELLTWVDVSSPVDGCCFALSDPTRVCLDGAGEVHLVAPGAPKCLNPRWAQAFSPARYRALKRDKMACHFQYLQATERPGSCDVLSWTAGPKRLAEATAEQAGVVNYRGLQRFGSPGR</sequence>
<dbReference type="InterPro" id="IPR011760">
    <property type="entry name" value="PsdUridine_synth_TruD_insert"/>
</dbReference>
<dbReference type="RefSeq" id="WP_252769979.1">
    <property type="nucleotide sequence ID" value="NZ_JAMXMC010000006.1"/>
</dbReference>
<feature type="transmembrane region" description="Helical" evidence="1">
    <location>
        <begin position="164"/>
        <end position="187"/>
    </location>
</feature>
<keyword evidence="1" id="KW-0812">Transmembrane</keyword>
<evidence type="ECO:0000313" key="3">
    <source>
        <dbReference type="EMBL" id="MCO5977483.1"/>
    </source>
</evidence>
<dbReference type="Proteomes" id="UP001204851">
    <property type="component" value="Unassembled WGS sequence"/>
</dbReference>
<dbReference type="EMBL" id="JAMXMC010000006">
    <property type="protein sequence ID" value="MCO5977483.1"/>
    <property type="molecule type" value="Genomic_DNA"/>
</dbReference>
<name>A0ABT1BMX2_9BURK</name>
<evidence type="ECO:0000313" key="4">
    <source>
        <dbReference type="Proteomes" id="UP001204851"/>
    </source>
</evidence>
<dbReference type="InterPro" id="IPR029058">
    <property type="entry name" value="AB_hydrolase_fold"/>
</dbReference>
<proteinExistence type="predicted"/>
<dbReference type="PROSITE" id="PS50984">
    <property type="entry name" value="TRUD"/>
    <property type="match status" value="1"/>
</dbReference>
<feature type="transmembrane region" description="Helical" evidence="1">
    <location>
        <begin position="128"/>
        <end position="152"/>
    </location>
</feature>
<dbReference type="Gene3D" id="3.40.50.1820">
    <property type="entry name" value="alpha/beta hydrolase"/>
    <property type="match status" value="1"/>
</dbReference>
<keyword evidence="4" id="KW-1185">Reference proteome</keyword>
<evidence type="ECO:0000256" key="1">
    <source>
        <dbReference type="SAM" id="Phobius"/>
    </source>
</evidence>
<evidence type="ECO:0000259" key="2">
    <source>
        <dbReference type="PROSITE" id="PS50984"/>
    </source>
</evidence>
<comment type="caution">
    <text evidence="3">The sequence shown here is derived from an EMBL/GenBank/DDBJ whole genome shotgun (WGS) entry which is preliminary data.</text>
</comment>
<accession>A0ABT1BMX2</accession>
<keyword evidence="1" id="KW-1133">Transmembrane helix</keyword>
<protein>
    <recommendedName>
        <fullName evidence="2">TRUD domain-containing protein</fullName>
    </recommendedName>
</protein>
<dbReference type="SUPFAM" id="SSF53474">
    <property type="entry name" value="alpha/beta-Hydrolases"/>
    <property type="match status" value="1"/>
</dbReference>
<reference evidence="3 4" key="1">
    <citation type="submission" date="2022-06" db="EMBL/GenBank/DDBJ databases">
        <title>Ideonella sp. NS12-5 Genome sequencing and assembly.</title>
        <authorList>
            <person name="Jung Y."/>
        </authorList>
    </citation>
    <scope>NUCLEOTIDE SEQUENCE [LARGE SCALE GENOMIC DNA]</scope>
    <source>
        <strain evidence="3 4">NS12-5</strain>
    </source>
</reference>
<feature type="domain" description="TRUD" evidence="2">
    <location>
        <begin position="405"/>
        <end position="420"/>
    </location>
</feature>